<keyword evidence="3" id="KW-1185">Reference proteome</keyword>
<keyword evidence="1" id="KW-0472">Membrane</keyword>
<name>A0A239L3E7_9ACTN</name>
<keyword evidence="1" id="KW-0812">Transmembrane</keyword>
<accession>A0A239L3E7</accession>
<evidence type="ECO:0000256" key="1">
    <source>
        <dbReference type="SAM" id="Phobius"/>
    </source>
</evidence>
<evidence type="ECO:0000313" key="2">
    <source>
        <dbReference type="EMBL" id="SNT24448.1"/>
    </source>
</evidence>
<reference evidence="2 3" key="1">
    <citation type="submission" date="2017-06" db="EMBL/GenBank/DDBJ databases">
        <authorList>
            <person name="Kim H.J."/>
            <person name="Triplett B.A."/>
        </authorList>
    </citation>
    <scope>NUCLEOTIDE SEQUENCE [LARGE SCALE GENOMIC DNA]</scope>
    <source>
        <strain evidence="2 3">DSM 44715</strain>
    </source>
</reference>
<dbReference type="OrthoDB" id="3454902at2"/>
<protein>
    <recommendedName>
        <fullName evidence="4">DUF3558 domain-containing protein</fullName>
    </recommendedName>
</protein>
<dbReference type="Proteomes" id="UP000198318">
    <property type="component" value="Unassembled WGS sequence"/>
</dbReference>
<evidence type="ECO:0008006" key="4">
    <source>
        <dbReference type="Google" id="ProtNLM"/>
    </source>
</evidence>
<dbReference type="RefSeq" id="WP_089327817.1">
    <property type="nucleotide sequence ID" value="NZ_FZOR01000020.1"/>
</dbReference>
<organism evidence="2 3">
    <name type="scientific">Actinomadura meyerae</name>
    <dbReference type="NCBI Taxonomy" id="240840"/>
    <lineage>
        <taxon>Bacteria</taxon>
        <taxon>Bacillati</taxon>
        <taxon>Actinomycetota</taxon>
        <taxon>Actinomycetes</taxon>
        <taxon>Streptosporangiales</taxon>
        <taxon>Thermomonosporaceae</taxon>
        <taxon>Actinomadura</taxon>
    </lineage>
</organism>
<proteinExistence type="predicted"/>
<gene>
    <name evidence="2" type="ORF">SAMN05443665_1020107</name>
</gene>
<dbReference type="EMBL" id="FZOR01000020">
    <property type="protein sequence ID" value="SNT24448.1"/>
    <property type="molecule type" value="Genomic_DNA"/>
</dbReference>
<feature type="transmembrane region" description="Helical" evidence="1">
    <location>
        <begin position="29"/>
        <end position="49"/>
    </location>
</feature>
<sequence>MPDSDPDPDPDHASAGLAYRLRTDRKWQLGTVAAALVLVVGVATVVAAMRPSEPAGISDGPLAAAPAAADTVPAGRIVKKPPANCGVAKATAARLAPGSDPDAEKGGLFREGGPGSCMWYSLDDGKAKCDFCTGDFRNERVLNVDIVLAESRLQSPISEALRQMDETPPYVRTSAAEQIVEGLGEEATARYSADTETEGAIVRFRVGNAVATVRYRGWDSVRGERRTIPEKAALDGAFAAAAETAKSMGTAARPVLSRVKHPVTPPVRNVPKPCDAVPAATVEKVARGAYRERGTASLFPAVTWPGASADACTWKARTSQYYNEGRSRTLTVAIIVDEDRLPGLGAFTAGRRYLGVYENLRAGRTLGTDRFTGFKPLSGPGDRAFAVIRGARTSSSGDEGFVVFQKRNLLVEVSYQGADEETKLSGSRLIDSAYTVAVAVERSLRT</sequence>
<evidence type="ECO:0000313" key="3">
    <source>
        <dbReference type="Proteomes" id="UP000198318"/>
    </source>
</evidence>
<dbReference type="AlphaFoldDB" id="A0A239L3E7"/>
<keyword evidence="1" id="KW-1133">Transmembrane helix</keyword>